<feature type="region of interest" description="Disordered" evidence="1">
    <location>
        <begin position="228"/>
        <end position="251"/>
    </location>
</feature>
<evidence type="ECO:0000313" key="2">
    <source>
        <dbReference type="EMBL" id="KAF5319751.1"/>
    </source>
</evidence>
<sequence>MQALDLTRPVYEHSAHPPTSTCALASARQVAECVKAPRIPTHLHSPDARAARVLHRSRRSAFRVSRVATFCQVGYRRHYHHYQSPLKPTRNHHNRLGTRALEREYFSNISIVSRATCSSTPTRLPPLCANAESESRSTYIHTTHDIRGWCMAPGYPTKSQQQISRHASREHRGRPRTPSWPALLKYARSLSLHYTETALHYTMTPGHLSPRRPSNRLALCPPLSRRLGPPAPLVASGSGTYPSGIPGSSLE</sequence>
<accession>A0A8H5F138</accession>
<proteinExistence type="predicted"/>
<feature type="region of interest" description="Disordered" evidence="1">
    <location>
        <begin position="204"/>
        <end position="223"/>
    </location>
</feature>
<organism evidence="2 3">
    <name type="scientific">Psilocybe cf. subviscida</name>
    <dbReference type="NCBI Taxonomy" id="2480587"/>
    <lineage>
        <taxon>Eukaryota</taxon>
        <taxon>Fungi</taxon>
        <taxon>Dikarya</taxon>
        <taxon>Basidiomycota</taxon>
        <taxon>Agaricomycotina</taxon>
        <taxon>Agaricomycetes</taxon>
        <taxon>Agaricomycetidae</taxon>
        <taxon>Agaricales</taxon>
        <taxon>Agaricineae</taxon>
        <taxon>Strophariaceae</taxon>
        <taxon>Psilocybe</taxon>
    </lineage>
</organism>
<evidence type="ECO:0000256" key="1">
    <source>
        <dbReference type="SAM" id="MobiDB-lite"/>
    </source>
</evidence>
<reference evidence="2 3" key="1">
    <citation type="journal article" date="2020" name="ISME J.">
        <title>Uncovering the hidden diversity of litter-decomposition mechanisms in mushroom-forming fungi.</title>
        <authorList>
            <person name="Floudas D."/>
            <person name="Bentzer J."/>
            <person name="Ahren D."/>
            <person name="Johansson T."/>
            <person name="Persson P."/>
            <person name="Tunlid A."/>
        </authorList>
    </citation>
    <scope>NUCLEOTIDE SEQUENCE [LARGE SCALE GENOMIC DNA]</scope>
    <source>
        <strain evidence="2 3">CBS 101986</strain>
    </source>
</reference>
<gene>
    <name evidence="2" type="ORF">D9619_008624</name>
</gene>
<dbReference type="EMBL" id="JAACJJ010000029">
    <property type="protein sequence ID" value="KAF5319751.1"/>
    <property type="molecule type" value="Genomic_DNA"/>
</dbReference>
<name>A0A8H5F138_9AGAR</name>
<protein>
    <submittedName>
        <fullName evidence="2">Uncharacterized protein</fullName>
    </submittedName>
</protein>
<comment type="caution">
    <text evidence="2">The sequence shown here is derived from an EMBL/GenBank/DDBJ whole genome shotgun (WGS) entry which is preliminary data.</text>
</comment>
<evidence type="ECO:0000313" key="3">
    <source>
        <dbReference type="Proteomes" id="UP000567179"/>
    </source>
</evidence>
<feature type="compositionally biased region" description="Basic residues" evidence="1">
    <location>
        <begin position="166"/>
        <end position="175"/>
    </location>
</feature>
<feature type="region of interest" description="Disordered" evidence="1">
    <location>
        <begin position="160"/>
        <end position="179"/>
    </location>
</feature>
<keyword evidence="3" id="KW-1185">Reference proteome</keyword>
<dbReference type="Proteomes" id="UP000567179">
    <property type="component" value="Unassembled WGS sequence"/>
</dbReference>
<dbReference type="AlphaFoldDB" id="A0A8H5F138"/>